<feature type="active site" description="Proton donor/acceptor" evidence="6">
    <location>
        <position position="304"/>
    </location>
</feature>
<dbReference type="GO" id="GO:0071972">
    <property type="term" value="F:peptidoglycan L,D-transpeptidase activity"/>
    <property type="evidence" value="ECO:0007669"/>
    <property type="project" value="TreeGrafter"/>
</dbReference>
<dbReference type="InterPro" id="IPR005490">
    <property type="entry name" value="LD_TPept_cat_dom"/>
</dbReference>
<dbReference type="Pfam" id="PF03734">
    <property type="entry name" value="YkuD"/>
    <property type="match status" value="1"/>
</dbReference>
<dbReference type="PROSITE" id="PS51318">
    <property type="entry name" value="TAT"/>
    <property type="match status" value="1"/>
</dbReference>
<dbReference type="PANTHER" id="PTHR30582">
    <property type="entry name" value="L,D-TRANSPEPTIDASE"/>
    <property type="match status" value="1"/>
</dbReference>
<dbReference type="GO" id="GO:0018104">
    <property type="term" value="P:peptidoglycan-protein cross-linking"/>
    <property type="evidence" value="ECO:0007669"/>
    <property type="project" value="TreeGrafter"/>
</dbReference>
<sequence length="364" mass="40851">MEKFSRRDFLKLTGASLGAMAFRPFAGIIPSGRYQFPEGEFLGRASIFPTYYSTAIKSEPDPAAPTVRDLPEDELVVWLREVVGGAKSTSKRWVETPEGYVYAPDLQPVRNLPNTPLVSMPAGKTGFWVEVTVPYVDLIIANPPARAGWYKDSVANNFIPRLYYGQVGWVDQVRTTDSGQVLYRLNEKYGYGDLFWMEATGLYPLTPEDIAPIHPDVDPVEKHIIVNTTYQTLSAFEGEREVFFCRVSTGYDSESYRTTAGGYNPHRKLMSIPMGASAQEGRSGYDTPAVGWPFFMNGDGIAIHATFWHNDFGTRRSHGCVNVCAEDAKWIFRWTTPYVSLENSEISLAWPDHGTKVEVVQRTL</sequence>
<dbReference type="GO" id="GO:0071555">
    <property type="term" value="P:cell wall organization"/>
    <property type="evidence" value="ECO:0007669"/>
    <property type="project" value="UniProtKB-UniRule"/>
</dbReference>
<comment type="caution">
    <text evidence="8">The sequence shown here is derived from an EMBL/GenBank/DDBJ whole genome shotgun (WGS) entry which is preliminary data.</text>
</comment>
<evidence type="ECO:0000313" key="8">
    <source>
        <dbReference type="EMBL" id="MBC8336466.1"/>
    </source>
</evidence>
<gene>
    <name evidence="8" type="ORF">H8E29_14470</name>
</gene>
<evidence type="ECO:0000313" key="9">
    <source>
        <dbReference type="Proteomes" id="UP000614469"/>
    </source>
</evidence>
<dbReference type="GO" id="GO:0016740">
    <property type="term" value="F:transferase activity"/>
    <property type="evidence" value="ECO:0007669"/>
    <property type="project" value="UniProtKB-KW"/>
</dbReference>
<dbReference type="AlphaFoldDB" id="A0A8J6NNT0"/>
<accession>A0A8J6NNT0</accession>
<evidence type="ECO:0000256" key="3">
    <source>
        <dbReference type="ARBA" id="ARBA00022960"/>
    </source>
</evidence>
<dbReference type="SUPFAM" id="SSF141523">
    <property type="entry name" value="L,D-transpeptidase catalytic domain-like"/>
    <property type="match status" value="1"/>
</dbReference>
<proteinExistence type="predicted"/>
<evidence type="ECO:0000256" key="6">
    <source>
        <dbReference type="PROSITE-ProRule" id="PRU01373"/>
    </source>
</evidence>
<dbReference type="EMBL" id="JACNJN010000163">
    <property type="protein sequence ID" value="MBC8336466.1"/>
    <property type="molecule type" value="Genomic_DNA"/>
</dbReference>
<comment type="pathway">
    <text evidence="1 6">Cell wall biogenesis; peptidoglycan biosynthesis.</text>
</comment>
<dbReference type="GO" id="GO:0005576">
    <property type="term" value="C:extracellular region"/>
    <property type="evidence" value="ECO:0007669"/>
    <property type="project" value="TreeGrafter"/>
</dbReference>
<reference evidence="8 9" key="1">
    <citation type="submission" date="2020-08" db="EMBL/GenBank/DDBJ databases">
        <title>Bridging the membrane lipid divide: bacteria of the FCB group superphylum have the potential to synthesize archaeal ether lipids.</title>
        <authorList>
            <person name="Villanueva L."/>
            <person name="Von Meijenfeldt F.A.B."/>
            <person name="Westbye A.B."/>
            <person name="Yadav S."/>
            <person name="Hopmans E.C."/>
            <person name="Dutilh B.E."/>
            <person name="Sinninghe Damste J.S."/>
        </authorList>
    </citation>
    <scope>NUCLEOTIDE SEQUENCE [LARGE SCALE GENOMIC DNA]</scope>
    <source>
        <strain evidence="8">NIOZ-UU36</strain>
    </source>
</reference>
<dbReference type="InterPro" id="IPR006311">
    <property type="entry name" value="TAT_signal"/>
</dbReference>
<evidence type="ECO:0000256" key="2">
    <source>
        <dbReference type="ARBA" id="ARBA00022679"/>
    </source>
</evidence>
<feature type="active site" description="Nucleophile" evidence="6">
    <location>
        <position position="320"/>
    </location>
</feature>
<dbReference type="InterPro" id="IPR050979">
    <property type="entry name" value="LD-transpeptidase"/>
</dbReference>
<dbReference type="UniPathway" id="UPA00219"/>
<organism evidence="8 9">
    <name type="scientific">Candidatus Desulfolinea nitratireducens</name>
    <dbReference type="NCBI Taxonomy" id="2841698"/>
    <lineage>
        <taxon>Bacteria</taxon>
        <taxon>Bacillati</taxon>
        <taxon>Chloroflexota</taxon>
        <taxon>Anaerolineae</taxon>
        <taxon>Anaerolineales</taxon>
        <taxon>Anaerolineales incertae sedis</taxon>
        <taxon>Candidatus Desulfolinea</taxon>
    </lineage>
</organism>
<dbReference type="PANTHER" id="PTHR30582:SF2">
    <property type="entry name" value="L,D-TRANSPEPTIDASE YCIB-RELATED"/>
    <property type="match status" value="1"/>
</dbReference>
<keyword evidence="4 6" id="KW-0573">Peptidoglycan synthesis</keyword>
<protein>
    <submittedName>
        <fullName evidence="8">L,D-transpeptidase</fullName>
    </submittedName>
</protein>
<dbReference type="InterPro" id="IPR038063">
    <property type="entry name" value="Transpep_catalytic_dom"/>
</dbReference>
<dbReference type="Gene3D" id="2.40.440.10">
    <property type="entry name" value="L,D-transpeptidase catalytic domain-like"/>
    <property type="match status" value="1"/>
</dbReference>
<evidence type="ECO:0000256" key="1">
    <source>
        <dbReference type="ARBA" id="ARBA00004752"/>
    </source>
</evidence>
<name>A0A8J6NNT0_9CHLR</name>
<dbReference type="GO" id="GO:0008360">
    <property type="term" value="P:regulation of cell shape"/>
    <property type="evidence" value="ECO:0007669"/>
    <property type="project" value="UniProtKB-UniRule"/>
</dbReference>
<dbReference type="CDD" id="cd16913">
    <property type="entry name" value="YkuD_like"/>
    <property type="match status" value="1"/>
</dbReference>
<keyword evidence="5 6" id="KW-0961">Cell wall biogenesis/degradation</keyword>
<evidence type="ECO:0000259" key="7">
    <source>
        <dbReference type="PROSITE" id="PS52029"/>
    </source>
</evidence>
<dbReference type="PROSITE" id="PS52029">
    <property type="entry name" value="LD_TPASE"/>
    <property type="match status" value="1"/>
</dbReference>
<dbReference type="Proteomes" id="UP000614469">
    <property type="component" value="Unassembled WGS sequence"/>
</dbReference>
<keyword evidence="2" id="KW-0808">Transferase</keyword>
<feature type="domain" description="L,D-TPase catalytic" evidence="7">
    <location>
        <begin position="222"/>
        <end position="360"/>
    </location>
</feature>
<evidence type="ECO:0000256" key="4">
    <source>
        <dbReference type="ARBA" id="ARBA00022984"/>
    </source>
</evidence>
<keyword evidence="3 6" id="KW-0133">Cell shape</keyword>
<evidence type="ECO:0000256" key="5">
    <source>
        <dbReference type="ARBA" id="ARBA00023316"/>
    </source>
</evidence>